<gene>
    <name evidence="2" type="ORF">E1B28_006918</name>
</gene>
<evidence type="ECO:0000313" key="2">
    <source>
        <dbReference type="EMBL" id="KAG7093232.1"/>
    </source>
</evidence>
<dbReference type="OrthoDB" id="3038990at2759"/>
<keyword evidence="1" id="KW-1133">Transmembrane helix</keyword>
<proteinExistence type="predicted"/>
<sequence>MNTTNIAILIGISMKSIPVIYRFGLVFPLIVVNNSLVCYVFRSVGTAAAAARYQEGRKESLPVFRHPFSQEDERSGGPLTRPVLMDGSDTLCLDRVSEENTRIGMAL</sequence>
<evidence type="ECO:0000313" key="3">
    <source>
        <dbReference type="Proteomes" id="UP001049176"/>
    </source>
</evidence>
<dbReference type="Proteomes" id="UP001049176">
    <property type="component" value="Chromosome 4"/>
</dbReference>
<keyword evidence="1" id="KW-0812">Transmembrane</keyword>
<accession>A0A9P7S170</accession>
<reference evidence="2" key="1">
    <citation type="journal article" date="2021" name="Genome Biol. Evol.">
        <title>The assembled and annotated genome of the fairy-ring fungus Marasmius oreades.</title>
        <authorList>
            <person name="Hiltunen M."/>
            <person name="Ament-Velasquez S.L."/>
            <person name="Johannesson H."/>
        </authorList>
    </citation>
    <scope>NUCLEOTIDE SEQUENCE</scope>
    <source>
        <strain evidence="2">03SP1</strain>
    </source>
</reference>
<dbReference type="KEGG" id="more:E1B28_006918"/>
<dbReference type="AlphaFoldDB" id="A0A9P7S170"/>
<protein>
    <submittedName>
        <fullName evidence="2">Uncharacterized protein</fullName>
    </submittedName>
</protein>
<organism evidence="2 3">
    <name type="scientific">Marasmius oreades</name>
    <name type="common">fairy-ring Marasmius</name>
    <dbReference type="NCBI Taxonomy" id="181124"/>
    <lineage>
        <taxon>Eukaryota</taxon>
        <taxon>Fungi</taxon>
        <taxon>Dikarya</taxon>
        <taxon>Basidiomycota</taxon>
        <taxon>Agaricomycotina</taxon>
        <taxon>Agaricomycetes</taxon>
        <taxon>Agaricomycetidae</taxon>
        <taxon>Agaricales</taxon>
        <taxon>Marasmiineae</taxon>
        <taxon>Marasmiaceae</taxon>
        <taxon>Marasmius</taxon>
    </lineage>
</organism>
<keyword evidence="3" id="KW-1185">Reference proteome</keyword>
<dbReference type="RefSeq" id="XP_043009702.1">
    <property type="nucleotide sequence ID" value="XM_043151622.1"/>
</dbReference>
<feature type="transmembrane region" description="Helical" evidence="1">
    <location>
        <begin position="20"/>
        <end position="41"/>
    </location>
</feature>
<evidence type="ECO:0000256" key="1">
    <source>
        <dbReference type="SAM" id="Phobius"/>
    </source>
</evidence>
<keyword evidence="1" id="KW-0472">Membrane</keyword>
<comment type="caution">
    <text evidence="2">The sequence shown here is derived from an EMBL/GenBank/DDBJ whole genome shotgun (WGS) entry which is preliminary data.</text>
</comment>
<dbReference type="EMBL" id="CM032184">
    <property type="protein sequence ID" value="KAG7093232.1"/>
    <property type="molecule type" value="Genomic_DNA"/>
</dbReference>
<dbReference type="GeneID" id="66075994"/>
<name>A0A9P7S170_9AGAR</name>